<feature type="transmembrane region" description="Helical" evidence="4">
    <location>
        <begin position="51"/>
        <end position="70"/>
    </location>
</feature>
<evidence type="ECO:0000256" key="1">
    <source>
        <dbReference type="ARBA" id="ARBA00023015"/>
    </source>
</evidence>
<feature type="transmembrane region" description="Helical" evidence="4">
    <location>
        <begin position="137"/>
        <end position="160"/>
    </location>
</feature>
<dbReference type="SMART" id="SM00421">
    <property type="entry name" value="HTH_LUXR"/>
    <property type="match status" value="1"/>
</dbReference>
<feature type="transmembrane region" description="Helical" evidence="4">
    <location>
        <begin position="300"/>
        <end position="320"/>
    </location>
</feature>
<feature type="transmembrane region" description="Helical" evidence="4">
    <location>
        <begin position="246"/>
        <end position="268"/>
    </location>
</feature>
<evidence type="ECO:0000256" key="2">
    <source>
        <dbReference type="ARBA" id="ARBA00023125"/>
    </source>
</evidence>
<feature type="transmembrane region" description="Helical" evidence="4">
    <location>
        <begin position="82"/>
        <end position="99"/>
    </location>
</feature>
<keyword evidence="3" id="KW-0804">Transcription</keyword>
<evidence type="ECO:0000256" key="3">
    <source>
        <dbReference type="ARBA" id="ARBA00023163"/>
    </source>
</evidence>
<keyword evidence="1" id="KW-0805">Transcription regulation</keyword>
<keyword evidence="4" id="KW-0812">Transmembrane</keyword>
<dbReference type="PANTHER" id="PTHR44688:SF16">
    <property type="entry name" value="DNA-BINDING TRANSCRIPTIONAL ACTIVATOR DEVR_DOSR"/>
    <property type="match status" value="1"/>
</dbReference>
<dbReference type="EMBL" id="QWKH01000005">
    <property type="protein sequence ID" value="NBI33741.1"/>
    <property type="molecule type" value="Genomic_DNA"/>
</dbReference>
<reference evidence="6" key="1">
    <citation type="submission" date="2018-08" db="EMBL/GenBank/DDBJ databases">
        <title>Murine metabolic-syndrome-specific gut microbial biobank.</title>
        <authorList>
            <person name="Liu C."/>
        </authorList>
    </citation>
    <scope>NUCLEOTIDE SEQUENCE [LARGE SCALE GENOMIC DNA]</scope>
    <source>
        <strain evidence="6">Z82</strain>
    </source>
</reference>
<dbReference type="AlphaFoldDB" id="A0A7C9JCL5"/>
<feature type="transmembrane region" description="Helical" evidence="4">
    <location>
        <begin position="196"/>
        <end position="225"/>
    </location>
</feature>
<evidence type="ECO:0000313" key="6">
    <source>
        <dbReference type="EMBL" id="NBI33741.1"/>
    </source>
</evidence>
<dbReference type="InterPro" id="IPR036388">
    <property type="entry name" value="WH-like_DNA-bd_sf"/>
</dbReference>
<gene>
    <name evidence="6" type="ORF">D1639_01550</name>
</gene>
<keyword evidence="4" id="KW-1133">Transmembrane helix</keyword>
<feature type="transmembrane region" description="Helical" evidence="4">
    <location>
        <begin position="354"/>
        <end position="375"/>
    </location>
</feature>
<feature type="transmembrane region" description="Helical" evidence="4">
    <location>
        <begin position="111"/>
        <end position="131"/>
    </location>
</feature>
<protein>
    <submittedName>
        <fullName evidence="6">LuxR family transcriptional regulator</fullName>
    </submittedName>
</protein>
<dbReference type="SUPFAM" id="SSF46894">
    <property type="entry name" value="C-terminal effector domain of the bipartite response regulators"/>
    <property type="match status" value="1"/>
</dbReference>
<comment type="caution">
    <text evidence="6">The sequence shown here is derived from an EMBL/GenBank/DDBJ whole genome shotgun (WGS) entry which is preliminary data.</text>
</comment>
<name>A0A7C9JCL5_9BACT</name>
<feature type="transmembrane region" description="Helical" evidence="4">
    <location>
        <begin position="326"/>
        <end position="347"/>
    </location>
</feature>
<dbReference type="PANTHER" id="PTHR44688">
    <property type="entry name" value="DNA-BINDING TRANSCRIPTIONAL ACTIVATOR DEVR_DOSR"/>
    <property type="match status" value="1"/>
</dbReference>
<feature type="transmembrane region" description="Helical" evidence="4">
    <location>
        <begin position="395"/>
        <end position="413"/>
    </location>
</feature>
<dbReference type="InterPro" id="IPR000792">
    <property type="entry name" value="Tscrpt_reg_LuxR_C"/>
</dbReference>
<proteinExistence type="predicted"/>
<dbReference type="GO" id="GO:0003677">
    <property type="term" value="F:DNA binding"/>
    <property type="evidence" value="ECO:0007669"/>
    <property type="project" value="UniProtKB-KW"/>
</dbReference>
<dbReference type="CDD" id="cd06170">
    <property type="entry name" value="LuxR_C_like"/>
    <property type="match status" value="1"/>
</dbReference>
<dbReference type="PROSITE" id="PS50043">
    <property type="entry name" value="HTH_LUXR_2"/>
    <property type="match status" value="1"/>
</dbReference>
<evidence type="ECO:0000259" key="5">
    <source>
        <dbReference type="PROSITE" id="PS50043"/>
    </source>
</evidence>
<keyword evidence="4" id="KW-0472">Membrane</keyword>
<dbReference type="PRINTS" id="PR00038">
    <property type="entry name" value="HTHLUXR"/>
</dbReference>
<dbReference type="GO" id="GO:0006355">
    <property type="term" value="P:regulation of DNA-templated transcription"/>
    <property type="evidence" value="ECO:0007669"/>
    <property type="project" value="InterPro"/>
</dbReference>
<accession>A0A7C9JCL5</accession>
<keyword evidence="2" id="KW-0238">DNA-binding</keyword>
<organism evidence="6">
    <name type="scientific">Muribaculaceae bacterium Z82</name>
    <dbReference type="NCBI Taxonomy" id="2304548"/>
    <lineage>
        <taxon>Bacteria</taxon>
        <taxon>Pseudomonadati</taxon>
        <taxon>Bacteroidota</taxon>
        <taxon>Bacteroidia</taxon>
        <taxon>Bacteroidales</taxon>
        <taxon>Muribaculaceae</taxon>
    </lineage>
</organism>
<feature type="domain" description="HTH luxR-type" evidence="5">
    <location>
        <begin position="484"/>
        <end position="549"/>
    </location>
</feature>
<evidence type="ECO:0000256" key="4">
    <source>
        <dbReference type="SAM" id="Phobius"/>
    </source>
</evidence>
<feature type="transmembrane region" description="Helical" evidence="4">
    <location>
        <begin position="167"/>
        <end position="190"/>
    </location>
</feature>
<dbReference type="Pfam" id="PF00196">
    <property type="entry name" value="GerE"/>
    <property type="match status" value="1"/>
</dbReference>
<sequence length="558" mass="58725">MWVFHVQWCHTRAVAAEGGLEGLRFGRNRCACPGRCVGRRGFMGKRKKREAGRALVLHPAFFGFGLLLAWKAFVVPFAAPKVFSSSLQILVPVVAVLLWKHLHPLERRPGVLWGIGGAGTAAALLLGFASAGQPFAALPFVFELASYASSAVYTLFFLLWCELYAKLDIASAGVAVAGSYLLGSALYFGLGPLDASMLLGIGMALPLASSAMLSCGLGYLVRAAGSGAPNRWRGESLASLLHSRIFPWRIIFVIGVFYFAAGVSRAVLSTSLDLLSVGCAGGLVVALVALSSVRSSGVSIYRMMGIALPVMAVSLLVGVIAGDGDAAARVLISVAQTVGMIVLVMLLCDSSHRFGLPVVVLVAAARIVTTVAFLAGGYTSGMTLELANRTLGTELLYAVAIVAFGVATAYWLYGVNAANEFAVQEGDAPSSARSPLRGAVGFGDCEAKGSARAEGVQEGQLPRALTGDQASEALRTYIELRSHALAESYGLSPRETDVLVLLAWGKSIHAVEETLVLSTNTIKTHVRHIYSKLGIHSRAELDMLLYDDSLIGAGCSGE</sequence>
<feature type="transmembrane region" description="Helical" evidence="4">
    <location>
        <begin position="274"/>
        <end position="293"/>
    </location>
</feature>
<dbReference type="InterPro" id="IPR016032">
    <property type="entry name" value="Sig_transdc_resp-reg_C-effctor"/>
</dbReference>
<dbReference type="Gene3D" id="1.10.10.10">
    <property type="entry name" value="Winged helix-like DNA-binding domain superfamily/Winged helix DNA-binding domain"/>
    <property type="match status" value="1"/>
</dbReference>